<evidence type="ECO:0000256" key="5">
    <source>
        <dbReference type="ARBA" id="ARBA00022692"/>
    </source>
</evidence>
<evidence type="ECO:0000313" key="15">
    <source>
        <dbReference type="EMBL" id="ORZ38620.1"/>
    </source>
</evidence>
<dbReference type="SMART" id="SM00665">
    <property type="entry name" value="B561"/>
    <property type="match status" value="1"/>
</dbReference>
<keyword evidence="9" id="KW-0408">Iron</keyword>
<dbReference type="GO" id="GO:0020037">
    <property type="term" value="F:heme binding"/>
    <property type="evidence" value="ECO:0007669"/>
    <property type="project" value="TreeGrafter"/>
</dbReference>
<feature type="transmembrane region" description="Helical" evidence="12">
    <location>
        <begin position="27"/>
        <end position="52"/>
    </location>
</feature>
<feature type="domain" description="Cytochrome b561" evidence="14">
    <location>
        <begin position="1"/>
        <end position="197"/>
    </location>
</feature>
<dbReference type="GO" id="GO:0140575">
    <property type="term" value="F:transmembrane monodehydroascorbate reductase activity"/>
    <property type="evidence" value="ECO:0007669"/>
    <property type="project" value="InterPro"/>
</dbReference>
<dbReference type="CDD" id="cd08760">
    <property type="entry name" value="Cyt_b561_FRRS1_like"/>
    <property type="match status" value="1"/>
</dbReference>
<dbReference type="OrthoDB" id="823504at2759"/>
<proteinExistence type="predicted"/>
<feature type="region of interest" description="Disordered" evidence="11">
    <location>
        <begin position="832"/>
        <end position="861"/>
    </location>
</feature>
<feature type="domain" description="Cytochrome b5 heme-binding" evidence="13">
    <location>
        <begin position="258"/>
        <end position="323"/>
    </location>
</feature>
<dbReference type="PANTHER" id="PTHR15422">
    <property type="entry name" value="OS05G0565100 PROTEIN"/>
    <property type="match status" value="1"/>
</dbReference>
<keyword evidence="6" id="KW-0479">Metal-binding</keyword>
<evidence type="ECO:0000256" key="9">
    <source>
        <dbReference type="ARBA" id="ARBA00023004"/>
    </source>
</evidence>
<keyword evidence="4" id="KW-0349">Heme</keyword>
<feature type="transmembrane region" description="Helical" evidence="12">
    <location>
        <begin position="172"/>
        <end position="190"/>
    </location>
</feature>
<keyword evidence="10 12" id="KW-0472">Membrane</keyword>
<accession>A0A1Y2HVK3</accession>
<evidence type="ECO:0000259" key="13">
    <source>
        <dbReference type="PROSITE" id="PS50255"/>
    </source>
</evidence>
<dbReference type="InterPro" id="IPR036028">
    <property type="entry name" value="SH3-like_dom_sf"/>
</dbReference>
<evidence type="ECO:0000256" key="6">
    <source>
        <dbReference type="ARBA" id="ARBA00022723"/>
    </source>
</evidence>
<evidence type="ECO:0000256" key="10">
    <source>
        <dbReference type="ARBA" id="ARBA00023136"/>
    </source>
</evidence>
<dbReference type="Proteomes" id="UP000193411">
    <property type="component" value="Unassembled WGS sequence"/>
</dbReference>
<evidence type="ECO:0000256" key="1">
    <source>
        <dbReference type="ARBA" id="ARBA00001970"/>
    </source>
</evidence>
<dbReference type="SUPFAM" id="SSF50044">
    <property type="entry name" value="SH3-domain"/>
    <property type="match status" value="1"/>
</dbReference>
<keyword evidence="3" id="KW-0813">Transport</keyword>
<reference evidence="15 16" key="1">
    <citation type="submission" date="2016-07" db="EMBL/GenBank/DDBJ databases">
        <title>Pervasive Adenine N6-methylation of Active Genes in Fungi.</title>
        <authorList>
            <consortium name="DOE Joint Genome Institute"/>
            <person name="Mondo S.J."/>
            <person name="Dannebaum R.O."/>
            <person name="Kuo R.C."/>
            <person name="Labutti K."/>
            <person name="Haridas S."/>
            <person name="Kuo A."/>
            <person name="Salamov A."/>
            <person name="Ahrendt S.R."/>
            <person name="Lipzen A."/>
            <person name="Sullivan W."/>
            <person name="Andreopoulos W.B."/>
            <person name="Clum A."/>
            <person name="Lindquist E."/>
            <person name="Daum C."/>
            <person name="Ramamoorthy G.K."/>
            <person name="Gryganskyi A."/>
            <person name="Culley D."/>
            <person name="Magnuson J.K."/>
            <person name="James T.Y."/>
            <person name="O'Malley M.A."/>
            <person name="Stajich J.E."/>
            <person name="Spatafora J.W."/>
            <person name="Visel A."/>
            <person name="Grigoriev I.V."/>
        </authorList>
    </citation>
    <scope>NUCLEOTIDE SEQUENCE [LARGE SCALE GENOMIC DNA]</scope>
    <source>
        <strain evidence="15 16">PL171</strain>
    </source>
</reference>
<gene>
    <name evidence="15" type="ORF">BCR44DRAFT_1483365</name>
</gene>
<dbReference type="AlphaFoldDB" id="A0A1Y2HVK3"/>
<feature type="transmembrane region" description="Helical" evidence="12">
    <location>
        <begin position="64"/>
        <end position="82"/>
    </location>
</feature>
<evidence type="ECO:0000256" key="4">
    <source>
        <dbReference type="ARBA" id="ARBA00022617"/>
    </source>
</evidence>
<organism evidence="15 16">
    <name type="scientific">Catenaria anguillulae PL171</name>
    <dbReference type="NCBI Taxonomy" id="765915"/>
    <lineage>
        <taxon>Eukaryota</taxon>
        <taxon>Fungi</taxon>
        <taxon>Fungi incertae sedis</taxon>
        <taxon>Blastocladiomycota</taxon>
        <taxon>Blastocladiomycetes</taxon>
        <taxon>Blastocladiales</taxon>
        <taxon>Catenariaceae</taxon>
        <taxon>Catenaria</taxon>
    </lineage>
</organism>
<keyword evidence="16" id="KW-1185">Reference proteome</keyword>
<evidence type="ECO:0000256" key="11">
    <source>
        <dbReference type="SAM" id="MobiDB-lite"/>
    </source>
</evidence>
<dbReference type="Pfam" id="PF00173">
    <property type="entry name" value="Cyt-b5"/>
    <property type="match status" value="1"/>
</dbReference>
<feature type="transmembrane region" description="Helical" evidence="12">
    <location>
        <begin position="134"/>
        <end position="152"/>
    </location>
</feature>
<dbReference type="Gene3D" id="3.10.120.10">
    <property type="entry name" value="Cytochrome b5-like heme/steroid binding domain"/>
    <property type="match status" value="1"/>
</dbReference>
<comment type="subcellular location">
    <subcellularLocation>
        <location evidence="2">Membrane</location>
        <topology evidence="2">Multi-pass membrane protein</topology>
    </subcellularLocation>
</comment>
<feature type="transmembrane region" description="Helical" evidence="12">
    <location>
        <begin position="94"/>
        <end position="114"/>
    </location>
</feature>
<comment type="cofactor">
    <cofactor evidence="1">
        <name>heme b</name>
        <dbReference type="ChEBI" id="CHEBI:60344"/>
    </cofactor>
</comment>
<dbReference type="InterPro" id="IPR036400">
    <property type="entry name" value="Cyt_B5-like_heme/steroid_sf"/>
</dbReference>
<evidence type="ECO:0000313" key="16">
    <source>
        <dbReference type="Proteomes" id="UP000193411"/>
    </source>
</evidence>
<dbReference type="InterPro" id="IPR006593">
    <property type="entry name" value="Cyt_b561/ferric_Rdtase_TM"/>
</dbReference>
<keyword evidence="7" id="KW-0249">Electron transport</keyword>
<evidence type="ECO:0000256" key="7">
    <source>
        <dbReference type="ARBA" id="ARBA00022982"/>
    </source>
</evidence>
<comment type="caution">
    <text evidence="15">The sequence shown here is derived from an EMBL/GenBank/DDBJ whole genome shotgun (WGS) entry which is preliminary data.</text>
</comment>
<dbReference type="Gene3D" id="1.20.120.1770">
    <property type="match status" value="1"/>
</dbReference>
<sequence length="861" mass="93805">MADSAYTYPPPAVPPQAKPQLFRRPEVAAHGSLMLILFGLVFPSMAVLARYARPHVRDWARIHGAIQTLAALLTVISALLVLNNDYACTKPHKQFGILILVLLGVQVAGGIAHYRTLVGPPAQVPHGVYRNGRVHATIGAVILILGVVQMPQGIHHGWRFMSADGWKSPWYVVYYILMCIWAIVVAVLEARRQVTQRRLRIKRDVDDHYLPLSLFAPSHHHALSTSTATAAQAVPDVSNVLAVTTAHAAASHARSLGLPEVTWAQVESAIEDDAKSWIVGPGGVVYDIRKWITAHPGGPQVLLDAIGCNVSLDYFNVETFDVHRFKPFPEPLSASSSPSTSASRPSSFHCQHIMSASTQIATRRVTQSDMSLVLAARRTHIHSPTAISKLAPMAAAIISDAGSVFDKHEYRRYALTEYTPAGSSMTRISFTLLYPNETYPEEPAYFLPGHCIQIRFRSWPPLATRAHIRRASASSNLTKYTSRYLTPISGNMTHLTCMLKLDPGDALSTLLASTYASPKQYQLRGPFGTPLINPSRPLPFSNGCWDHVLFLVAGMADAALAVQTLAYYFAQTYWPVACVDAHVPQGHGQVCVRVGERIMIRQVLANGWVWVTTSEGVGGMIPLRCIGAWIGPNPKVTVVVHEKDREAVGVTEMLESIATAYPSQVLVNYRLTCPPTAMEDPMAVRVSLGDMSQEFISSLLAATHHPHRQGSQSTVIMCGPAHVTAAWARWAIESSLVDSHSLIVVPHNTCLTHLPPPPTVVTPPTAAELNAIDDEDDLTCILPAFPASASSALAMRDDQEDEDVLWLPPALPARVDPVTGEMEWMYIPPSETMEQSREDAASSRVGQGDNANIGGARMGKA</sequence>
<evidence type="ECO:0000256" key="8">
    <source>
        <dbReference type="ARBA" id="ARBA00022989"/>
    </source>
</evidence>
<keyword evidence="8 12" id="KW-1133">Transmembrane helix</keyword>
<evidence type="ECO:0000256" key="12">
    <source>
        <dbReference type="SAM" id="Phobius"/>
    </source>
</evidence>
<dbReference type="SUPFAM" id="SSF55856">
    <property type="entry name" value="Cytochrome b5-like heme/steroid binding domain"/>
    <property type="match status" value="1"/>
</dbReference>
<evidence type="ECO:0000259" key="14">
    <source>
        <dbReference type="PROSITE" id="PS50939"/>
    </source>
</evidence>
<dbReference type="EMBL" id="MCFL01000008">
    <property type="protein sequence ID" value="ORZ38620.1"/>
    <property type="molecule type" value="Genomic_DNA"/>
</dbReference>
<keyword evidence="5 12" id="KW-0812">Transmembrane</keyword>
<dbReference type="InterPro" id="IPR045150">
    <property type="entry name" value="CYB561D1/2"/>
</dbReference>
<dbReference type="GO" id="GO:0046872">
    <property type="term" value="F:metal ion binding"/>
    <property type="evidence" value="ECO:0007669"/>
    <property type="project" value="UniProtKB-KW"/>
</dbReference>
<dbReference type="GO" id="GO:0016020">
    <property type="term" value="C:membrane"/>
    <property type="evidence" value="ECO:0007669"/>
    <property type="project" value="UniProtKB-SubCell"/>
</dbReference>
<name>A0A1Y2HVK3_9FUNG</name>
<dbReference type="PROSITE" id="PS50255">
    <property type="entry name" value="CYTOCHROME_B5_2"/>
    <property type="match status" value="1"/>
</dbReference>
<evidence type="ECO:0000256" key="3">
    <source>
        <dbReference type="ARBA" id="ARBA00022448"/>
    </source>
</evidence>
<dbReference type="Pfam" id="PF03188">
    <property type="entry name" value="Cytochrom_B561"/>
    <property type="match status" value="1"/>
</dbReference>
<dbReference type="STRING" id="765915.A0A1Y2HVK3"/>
<dbReference type="InterPro" id="IPR001199">
    <property type="entry name" value="Cyt_B5-like_heme/steroid-bd"/>
</dbReference>
<evidence type="ECO:0008006" key="17">
    <source>
        <dbReference type="Google" id="ProtNLM"/>
    </source>
</evidence>
<dbReference type="PANTHER" id="PTHR15422:SF24">
    <property type="entry name" value="DOMON RELATED DOMAIN-CONTAINING PROTEIN"/>
    <property type="match status" value="1"/>
</dbReference>
<evidence type="ECO:0000256" key="2">
    <source>
        <dbReference type="ARBA" id="ARBA00004141"/>
    </source>
</evidence>
<protein>
    <recommendedName>
        <fullName evidence="17">Cytochrome b5 heme-binding domain-containing protein</fullName>
    </recommendedName>
</protein>
<dbReference type="PROSITE" id="PS50939">
    <property type="entry name" value="CYTOCHROME_B561"/>
    <property type="match status" value="1"/>
</dbReference>